<comment type="caution">
    <text evidence="1">The sequence shown here is derived from an EMBL/GenBank/DDBJ whole genome shotgun (WGS) entry which is preliminary data.</text>
</comment>
<name>A0A1M3L1Z9_9BACT</name>
<dbReference type="AlphaFoldDB" id="A0A1M3L1Z9"/>
<evidence type="ECO:0000313" key="1">
    <source>
        <dbReference type="EMBL" id="OJX58839.1"/>
    </source>
</evidence>
<dbReference type="SUPFAM" id="SSF48452">
    <property type="entry name" value="TPR-like"/>
    <property type="match status" value="1"/>
</dbReference>
<dbReference type="STRING" id="1895771.BGO89_03505"/>
<dbReference type="Pfam" id="PF16266">
    <property type="entry name" value="DUF4919"/>
    <property type="match status" value="1"/>
</dbReference>
<reference evidence="1 2" key="1">
    <citation type="submission" date="2016-09" db="EMBL/GenBank/DDBJ databases">
        <title>Genome-resolved meta-omics ties microbial dynamics to process performance in biotechnology for thiocyanate degradation.</title>
        <authorList>
            <person name="Kantor R.S."/>
            <person name="Huddy R.J."/>
            <person name="Iyer R."/>
            <person name="Thomas B.C."/>
            <person name="Brown C.T."/>
            <person name="Anantharaman K."/>
            <person name="Tringe S."/>
            <person name="Hettich R.L."/>
            <person name="Harrison S.T."/>
            <person name="Banfield J.F."/>
        </authorList>
    </citation>
    <scope>NUCLEOTIDE SEQUENCE [LARGE SCALE GENOMIC DNA]</scope>
    <source>
        <strain evidence="1">59-99</strain>
    </source>
</reference>
<evidence type="ECO:0000313" key="2">
    <source>
        <dbReference type="Proteomes" id="UP000184233"/>
    </source>
</evidence>
<sequence>MMTYLVVLSLVGASLHGMTVSDPDDVWKALHQRMRAFDTTLDYTQVRMAYVRSSAYDPYGELSMSDMIMDGVRALAAGNTRRARTLLDSAVAGQPLNVQANIAMATFLERIGRNDTAKAYRRIANGVLSALMSSGNGRSASTAMVAISTGEEYAYMTMFNLTPLFEITRYVDGKRYNLRQCQTADGDTVRIWFNIDLSIERLSRTTRER</sequence>
<dbReference type="InterPro" id="IPR011990">
    <property type="entry name" value="TPR-like_helical_dom_sf"/>
</dbReference>
<protein>
    <recommendedName>
        <fullName evidence="3">DUF4919 domain-containing protein</fullName>
    </recommendedName>
</protein>
<proteinExistence type="predicted"/>
<dbReference type="Proteomes" id="UP000184233">
    <property type="component" value="Unassembled WGS sequence"/>
</dbReference>
<organism evidence="1 2">
    <name type="scientific">Candidatus Kapaibacterium thiocyanatum</name>
    <dbReference type="NCBI Taxonomy" id="1895771"/>
    <lineage>
        <taxon>Bacteria</taxon>
        <taxon>Pseudomonadati</taxon>
        <taxon>Candidatus Kapaibacteriota</taxon>
        <taxon>Candidatus Kapaibacteriia</taxon>
        <taxon>Candidatus Kapaibacteriales</taxon>
        <taxon>Candidatus Kapaibacteriaceae</taxon>
        <taxon>Candidatus Kapaibacterium</taxon>
    </lineage>
</organism>
<dbReference type="InterPro" id="IPR032578">
    <property type="entry name" value="DUF4919"/>
</dbReference>
<evidence type="ECO:0008006" key="3">
    <source>
        <dbReference type="Google" id="ProtNLM"/>
    </source>
</evidence>
<accession>A0A1M3L1Z9</accession>
<dbReference type="EMBL" id="MKVH01000014">
    <property type="protein sequence ID" value="OJX58839.1"/>
    <property type="molecule type" value="Genomic_DNA"/>
</dbReference>
<gene>
    <name evidence="1" type="ORF">BGO89_03505</name>
</gene>